<name>A0A5P1E8G7_ASPOF</name>
<dbReference type="PANTHER" id="PTHR31228:SF22">
    <property type="entry name" value="CYSTATIN_MONELLIN SUPERFAMILY PROTEIN"/>
    <property type="match status" value="1"/>
</dbReference>
<feature type="domain" description="Cystatin" evidence="5">
    <location>
        <begin position="110"/>
        <end position="189"/>
    </location>
</feature>
<evidence type="ECO:0000256" key="2">
    <source>
        <dbReference type="ARBA" id="ARBA00022690"/>
    </source>
</evidence>
<dbReference type="AlphaFoldDB" id="A0A5P1E8G7"/>
<dbReference type="GO" id="GO:0004869">
    <property type="term" value="F:cysteine-type endopeptidase inhibitor activity"/>
    <property type="evidence" value="ECO:0007669"/>
    <property type="project" value="UniProtKB-KW"/>
</dbReference>
<evidence type="ECO:0000313" key="6">
    <source>
        <dbReference type="EMBL" id="ONK57767.1"/>
    </source>
</evidence>
<dbReference type="Gene3D" id="3.10.450.10">
    <property type="match status" value="1"/>
</dbReference>
<comment type="similarity">
    <text evidence="1">Belongs to the cystatin family. Phytocystatin subfamily.</text>
</comment>
<protein>
    <recommendedName>
        <fullName evidence="5">Cystatin domain-containing protein</fullName>
    </recommendedName>
</protein>
<dbReference type="EMBL" id="CM007389">
    <property type="protein sequence ID" value="ONK57767.1"/>
    <property type="molecule type" value="Genomic_DNA"/>
</dbReference>
<evidence type="ECO:0000256" key="3">
    <source>
        <dbReference type="ARBA" id="ARBA00022704"/>
    </source>
</evidence>
<dbReference type="Gramene" id="ONK57767">
    <property type="protein sequence ID" value="ONK57767"/>
    <property type="gene ID" value="A4U43_C09F3880"/>
</dbReference>
<accession>A0A5P1E8G7</accession>
<organism evidence="6 7">
    <name type="scientific">Asparagus officinalis</name>
    <name type="common">Garden asparagus</name>
    <dbReference type="NCBI Taxonomy" id="4686"/>
    <lineage>
        <taxon>Eukaryota</taxon>
        <taxon>Viridiplantae</taxon>
        <taxon>Streptophyta</taxon>
        <taxon>Embryophyta</taxon>
        <taxon>Tracheophyta</taxon>
        <taxon>Spermatophyta</taxon>
        <taxon>Magnoliopsida</taxon>
        <taxon>Liliopsida</taxon>
        <taxon>Asparagales</taxon>
        <taxon>Asparagaceae</taxon>
        <taxon>Asparagoideae</taxon>
        <taxon>Asparagus</taxon>
    </lineage>
</organism>
<proteinExistence type="inferred from homology"/>
<evidence type="ECO:0000313" key="7">
    <source>
        <dbReference type="Proteomes" id="UP000243459"/>
    </source>
</evidence>
<keyword evidence="3" id="KW-0789">Thiol protease inhibitor</keyword>
<dbReference type="CDD" id="cd00042">
    <property type="entry name" value="CY"/>
    <property type="match status" value="1"/>
</dbReference>
<dbReference type="InterPro" id="IPR046350">
    <property type="entry name" value="Cystatin_sf"/>
</dbReference>
<feature type="region of interest" description="Disordered" evidence="4">
    <location>
        <begin position="1"/>
        <end position="64"/>
    </location>
</feature>
<keyword evidence="7" id="KW-1185">Reference proteome</keyword>
<evidence type="ECO:0000256" key="4">
    <source>
        <dbReference type="SAM" id="MobiDB-lite"/>
    </source>
</evidence>
<sequence length="236" mass="26661">MSTAGATDEVPESPAKKPKLTSDQESTSEESTSDESEEDDDCFFGVDGRSDESEEDVDDYYGNGLHRMTDQERAIYKEAIRLSDGFDVPRLPKVFSFSLIRPAGRRWPAEDIREHADFAIKEQNEKRKTEGGNQLRLKEVIKCNLQVACPVNYYITLQAEDVITGYVDEYEALVMARCGKQKDELHIFRKKNKPAIINPPASTEHGPSDSDCAVEDPGKSCETCSWDRGETKRRRL</sequence>
<feature type="region of interest" description="Disordered" evidence="4">
    <location>
        <begin position="196"/>
        <end position="236"/>
    </location>
</feature>
<dbReference type="PANTHER" id="PTHR31228">
    <property type="entry name" value="CYSTATIN/MONELLIN SUPERFAMILY PROTEIN"/>
    <property type="match status" value="1"/>
</dbReference>
<dbReference type="Pfam" id="PF16845">
    <property type="entry name" value="SQAPI"/>
    <property type="match status" value="1"/>
</dbReference>
<dbReference type="Proteomes" id="UP000243459">
    <property type="component" value="Chromosome 9"/>
</dbReference>
<evidence type="ECO:0000256" key="1">
    <source>
        <dbReference type="ARBA" id="ARBA00007233"/>
    </source>
</evidence>
<reference evidence="7" key="1">
    <citation type="journal article" date="2017" name="Nat. Commun.">
        <title>The asparagus genome sheds light on the origin and evolution of a young Y chromosome.</title>
        <authorList>
            <person name="Harkess A."/>
            <person name="Zhou J."/>
            <person name="Xu C."/>
            <person name="Bowers J.E."/>
            <person name="Van der Hulst R."/>
            <person name="Ayyampalayam S."/>
            <person name="Mercati F."/>
            <person name="Riccardi P."/>
            <person name="McKain M.R."/>
            <person name="Kakrana A."/>
            <person name="Tang H."/>
            <person name="Ray J."/>
            <person name="Groenendijk J."/>
            <person name="Arikit S."/>
            <person name="Mathioni S.M."/>
            <person name="Nakano M."/>
            <person name="Shan H."/>
            <person name="Telgmann-Rauber A."/>
            <person name="Kanno A."/>
            <person name="Yue Z."/>
            <person name="Chen H."/>
            <person name="Li W."/>
            <person name="Chen Y."/>
            <person name="Xu X."/>
            <person name="Zhang Y."/>
            <person name="Luo S."/>
            <person name="Chen H."/>
            <person name="Gao J."/>
            <person name="Mao Z."/>
            <person name="Pires J.C."/>
            <person name="Luo M."/>
            <person name="Kudrna D."/>
            <person name="Wing R.A."/>
            <person name="Meyers B.C."/>
            <person name="Yi K."/>
            <person name="Kong H."/>
            <person name="Lavrijsen P."/>
            <person name="Sunseri F."/>
            <person name="Falavigna A."/>
            <person name="Ye Y."/>
            <person name="Leebens-Mack J.H."/>
            <person name="Chen G."/>
        </authorList>
    </citation>
    <scope>NUCLEOTIDE SEQUENCE [LARGE SCALE GENOMIC DNA]</scope>
    <source>
        <strain evidence="7">cv. DH0086</strain>
    </source>
</reference>
<evidence type="ECO:0000259" key="5">
    <source>
        <dbReference type="Pfam" id="PF16845"/>
    </source>
</evidence>
<keyword evidence="2" id="KW-0646">Protease inhibitor</keyword>
<dbReference type="SUPFAM" id="SSF54403">
    <property type="entry name" value="Cystatin/monellin"/>
    <property type="match status" value="1"/>
</dbReference>
<gene>
    <name evidence="6" type="ORF">A4U43_C09F3880</name>
</gene>
<feature type="compositionally biased region" description="Acidic residues" evidence="4">
    <location>
        <begin position="26"/>
        <end position="42"/>
    </location>
</feature>
<dbReference type="InterPro" id="IPR000010">
    <property type="entry name" value="Cystatin_dom"/>
</dbReference>